<protein>
    <submittedName>
        <fullName evidence="1">RimK family alpha-L-glutamate ligase</fullName>
    </submittedName>
</protein>
<dbReference type="Gene3D" id="3.30.470.20">
    <property type="entry name" value="ATP-grasp fold, B domain"/>
    <property type="match status" value="1"/>
</dbReference>
<dbReference type="Gene3D" id="3.40.50.20">
    <property type="match status" value="1"/>
</dbReference>
<keyword evidence="1" id="KW-0436">Ligase</keyword>
<dbReference type="PANTHER" id="PTHR21621">
    <property type="entry name" value="RIBOSOMAL PROTEIN S6 MODIFICATION PROTEIN"/>
    <property type="match status" value="1"/>
</dbReference>
<evidence type="ECO:0000313" key="2">
    <source>
        <dbReference type="Proteomes" id="UP001597261"/>
    </source>
</evidence>
<organism evidence="1 2">
    <name type="scientific">Streptomyces caeni</name>
    <dbReference type="NCBI Taxonomy" id="2307231"/>
    <lineage>
        <taxon>Bacteria</taxon>
        <taxon>Bacillati</taxon>
        <taxon>Actinomycetota</taxon>
        <taxon>Actinomycetes</taxon>
        <taxon>Kitasatosporales</taxon>
        <taxon>Streptomycetaceae</taxon>
        <taxon>Streptomyces</taxon>
    </lineage>
</organism>
<dbReference type="SUPFAM" id="SSF56059">
    <property type="entry name" value="Glutathione synthetase ATP-binding domain-like"/>
    <property type="match status" value="1"/>
</dbReference>
<reference evidence="2" key="1">
    <citation type="journal article" date="2019" name="Int. J. Syst. Evol. Microbiol.">
        <title>The Global Catalogue of Microorganisms (GCM) 10K type strain sequencing project: providing services to taxonomists for standard genome sequencing and annotation.</title>
        <authorList>
            <consortium name="The Broad Institute Genomics Platform"/>
            <consortium name="The Broad Institute Genome Sequencing Center for Infectious Disease"/>
            <person name="Wu L."/>
            <person name="Ma J."/>
        </authorList>
    </citation>
    <scope>NUCLEOTIDE SEQUENCE [LARGE SCALE GENOMIC DNA]</scope>
    <source>
        <strain evidence="2">CGMCC 1.12470</strain>
    </source>
</reference>
<dbReference type="Proteomes" id="UP001597261">
    <property type="component" value="Unassembled WGS sequence"/>
</dbReference>
<dbReference type="EMBL" id="JBHUDX010000041">
    <property type="protein sequence ID" value="MFD1659523.1"/>
    <property type="molecule type" value="Genomic_DNA"/>
</dbReference>
<dbReference type="PANTHER" id="PTHR21621:SF0">
    <property type="entry name" value="BETA-CITRYLGLUTAMATE SYNTHASE B-RELATED"/>
    <property type="match status" value="1"/>
</dbReference>
<comment type="caution">
    <text evidence="1">The sequence shown here is derived from an EMBL/GenBank/DDBJ whole genome shotgun (WGS) entry which is preliminary data.</text>
</comment>
<accession>A0ABW4IRI2</accession>
<keyword evidence="2" id="KW-1185">Reference proteome</keyword>
<dbReference type="RefSeq" id="WP_381082751.1">
    <property type="nucleotide sequence ID" value="NZ_JBHUDX010000041.1"/>
</dbReference>
<name>A0ABW4IRI2_9ACTN</name>
<gene>
    <name evidence="1" type="ORF">ACFSL4_15265</name>
</gene>
<dbReference type="GO" id="GO:0016874">
    <property type="term" value="F:ligase activity"/>
    <property type="evidence" value="ECO:0007669"/>
    <property type="project" value="UniProtKB-KW"/>
</dbReference>
<sequence length="278" mass="29107">MRIAVITPDPGHPLLAATAALLTPRHHVETLDPGTAGASGPLADVYLLKSRTPRALALAHALERRGARVVNSAAATALCQDRVAMAEHARRAGLPFAATRTVTTPARLASGPRLSGPVVVKSRHSRRHDLVALLDDGARLRELAAAWPQEPVVVQEFAPNSGWDHKLWAIGDRLFAALRRSELSPEGRGPTLPLAPDGLPPGWPALVRRVGEVFALDVYGVDVIDRGDGAPLIVDINAFPGVRGQTGAPEALAALVLRGAGRPSAAVPGRPAHEGQAG</sequence>
<proteinExistence type="predicted"/>
<evidence type="ECO:0000313" key="1">
    <source>
        <dbReference type="EMBL" id="MFD1659523.1"/>
    </source>
</evidence>